<sequence length="69" mass="8449">MNFRLATIEDVPEIVKVNVDTWRTTYQSIFSTEFLQNLSYKEKEIRWRQLFDNPEREIFIYLAEEVSKE</sequence>
<dbReference type="SUPFAM" id="SSF55729">
    <property type="entry name" value="Acyl-CoA N-acyltransferases (Nat)"/>
    <property type="match status" value="1"/>
</dbReference>
<evidence type="ECO:0008006" key="2">
    <source>
        <dbReference type="Google" id="ProtNLM"/>
    </source>
</evidence>
<dbReference type="InterPro" id="IPR016181">
    <property type="entry name" value="Acyl_CoA_acyltransferase"/>
</dbReference>
<name>X1SU91_9ZZZZ</name>
<accession>X1SU91</accession>
<dbReference type="EMBL" id="BARW01019555">
    <property type="protein sequence ID" value="GAI96637.1"/>
    <property type="molecule type" value="Genomic_DNA"/>
</dbReference>
<gene>
    <name evidence="1" type="ORF">S12H4_33206</name>
</gene>
<organism evidence="1">
    <name type="scientific">marine sediment metagenome</name>
    <dbReference type="NCBI Taxonomy" id="412755"/>
    <lineage>
        <taxon>unclassified sequences</taxon>
        <taxon>metagenomes</taxon>
        <taxon>ecological metagenomes</taxon>
    </lineage>
</organism>
<comment type="caution">
    <text evidence="1">The sequence shown here is derived from an EMBL/GenBank/DDBJ whole genome shotgun (WGS) entry which is preliminary data.</text>
</comment>
<reference evidence="1" key="1">
    <citation type="journal article" date="2014" name="Front. Microbiol.">
        <title>High frequency of phylogenetically diverse reductive dehalogenase-homologous genes in deep subseafloor sedimentary metagenomes.</title>
        <authorList>
            <person name="Kawai M."/>
            <person name="Futagami T."/>
            <person name="Toyoda A."/>
            <person name="Takaki Y."/>
            <person name="Nishi S."/>
            <person name="Hori S."/>
            <person name="Arai W."/>
            <person name="Tsubouchi T."/>
            <person name="Morono Y."/>
            <person name="Uchiyama I."/>
            <person name="Ito T."/>
            <person name="Fujiyama A."/>
            <person name="Inagaki F."/>
            <person name="Takami H."/>
        </authorList>
    </citation>
    <scope>NUCLEOTIDE SEQUENCE</scope>
    <source>
        <strain evidence="1">Expedition CK06-06</strain>
    </source>
</reference>
<dbReference type="Gene3D" id="3.40.630.30">
    <property type="match status" value="1"/>
</dbReference>
<dbReference type="AlphaFoldDB" id="X1SU91"/>
<evidence type="ECO:0000313" key="1">
    <source>
        <dbReference type="EMBL" id="GAI96637.1"/>
    </source>
</evidence>
<proteinExistence type="predicted"/>
<protein>
    <recommendedName>
        <fullName evidence="2">N-acetyltransferase domain-containing protein</fullName>
    </recommendedName>
</protein>
<feature type="non-terminal residue" evidence="1">
    <location>
        <position position="69"/>
    </location>
</feature>